<gene>
    <name evidence="2" type="primary">LOC117575940</name>
</gene>
<dbReference type="OrthoDB" id="7869288at2759"/>
<proteinExistence type="predicted"/>
<dbReference type="AlphaFoldDB" id="A0A6P8ZEF1"/>
<sequence length="267" mass="32130">MSSISNIQPSWLEWVNRNALPKQRYSPGPRMEPTRWQKAGPMSRQQWVNFYKWVETNGGVNYQRSIEKPKRKSRTFIPGVFFCVEPKEKERQEKKKRLQEKFDELSVPRYKRDKFVAPPPKPFPFRPQIDYRRPQKKPERGRPWPMPIVPCCFQHEDVKAAFWANLRFPISRNALRAKPTQKIIELAQPRVYPPKPHCPIPIDWENMPRKRTKMTLNQWRMHLSRLEYLARPNRRVLAELEICRCCRCKNRMLSQRTDSMYSNSMGY</sequence>
<dbReference type="GeneID" id="117575940"/>
<organism evidence="1 2">
    <name type="scientific">Drosophila albomicans</name>
    <name type="common">Fruit fly</name>
    <dbReference type="NCBI Taxonomy" id="7291"/>
    <lineage>
        <taxon>Eukaryota</taxon>
        <taxon>Metazoa</taxon>
        <taxon>Ecdysozoa</taxon>
        <taxon>Arthropoda</taxon>
        <taxon>Hexapoda</taxon>
        <taxon>Insecta</taxon>
        <taxon>Pterygota</taxon>
        <taxon>Neoptera</taxon>
        <taxon>Endopterygota</taxon>
        <taxon>Diptera</taxon>
        <taxon>Brachycera</taxon>
        <taxon>Muscomorpha</taxon>
        <taxon>Ephydroidea</taxon>
        <taxon>Drosophilidae</taxon>
        <taxon>Drosophila</taxon>
    </lineage>
</organism>
<dbReference type="SMART" id="SM00705">
    <property type="entry name" value="THEG"/>
    <property type="match status" value="2"/>
</dbReference>
<reference evidence="2" key="1">
    <citation type="submission" date="2025-08" db="UniProtKB">
        <authorList>
            <consortium name="RefSeq"/>
        </authorList>
    </citation>
    <scope>IDENTIFICATION</scope>
    <source>
        <strain evidence="2">15112-1751.03</strain>
        <tissue evidence="2">Whole Adult</tissue>
    </source>
</reference>
<protein>
    <submittedName>
        <fullName evidence="2">Uncharacterized protein LOC117575940</fullName>
    </submittedName>
</protein>
<dbReference type="Proteomes" id="UP000515160">
    <property type="component" value="Chromosome 2R"/>
</dbReference>
<keyword evidence="1" id="KW-1185">Reference proteome</keyword>
<dbReference type="RefSeq" id="XP_034116292.2">
    <property type="nucleotide sequence ID" value="XM_034260401.2"/>
</dbReference>
<evidence type="ECO:0000313" key="1">
    <source>
        <dbReference type="Proteomes" id="UP000515160"/>
    </source>
</evidence>
<dbReference type="InterPro" id="IPR006623">
    <property type="entry name" value="THEG"/>
</dbReference>
<name>A0A6P8ZEF1_DROAB</name>
<evidence type="ECO:0000313" key="2">
    <source>
        <dbReference type="RefSeq" id="XP_034116292.2"/>
    </source>
</evidence>
<accession>A0A6P8ZEF1</accession>